<dbReference type="Proteomes" id="UP001596383">
    <property type="component" value="Unassembled WGS sequence"/>
</dbReference>
<protein>
    <submittedName>
        <fullName evidence="2">Uncharacterized protein</fullName>
    </submittedName>
</protein>
<dbReference type="EMBL" id="JBHSWV010000210">
    <property type="protein sequence ID" value="MFC6766026.1"/>
    <property type="molecule type" value="Genomic_DNA"/>
</dbReference>
<dbReference type="RefSeq" id="WP_273739017.1">
    <property type="nucleotide sequence ID" value="NZ_JAQIVI010000210.1"/>
</dbReference>
<evidence type="ECO:0000313" key="2">
    <source>
        <dbReference type="EMBL" id="MFC6766026.1"/>
    </source>
</evidence>
<reference evidence="2 3" key="1">
    <citation type="journal article" date="2019" name="Int. J. Syst. Evol. Microbiol.">
        <title>The Global Catalogue of Microorganisms (GCM) 10K type strain sequencing project: providing services to taxonomists for standard genome sequencing and annotation.</title>
        <authorList>
            <consortium name="The Broad Institute Genomics Platform"/>
            <consortium name="The Broad Institute Genome Sequencing Center for Infectious Disease"/>
            <person name="Wu L."/>
            <person name="Ma J."/>
        </authorList>
    </citation>
    <scope>NUCLEOTIDE SEQUENCE [LARGE SCALE GENOMIC DNA]</scope>
    <source>
        <strain evidence="2 3">LMG 29247</strain>
    </source>
</reference>
<sequence length="170" mass="18545">MAEERDKMSQQVESTTNESAYSRRHALRAGTGVAATAFGVAALGGQAAAHFPEDLEIDVRPDCDINRIDLENRDLIPVAVFQTDEFDPANEPVRYRFGAPDTVSNGDGARPVDDGYYVDLNGDDQADLLMFFRTDETGFDSEDSTARLVWERTEEGQHGLAGTATLTIVG</sequence>
<dbReference type="PROSITE" id="PS51318">
    <property type="entry name" value="TAT"/>
    <property type="match status" value="1"/>
</dbReference>
<accession>A0ABD5SQN4</accession>
<feature type="region of interest" description="Disordered" evidence="1">
    <location>
        <begin position="1"/>
        <end position="22"/>
    </location>
</feature>
<name>A0ABD5SQN4_9EURY</name>
<feature type="compositionally biased region" description="Polar residues" evidence="1">
    <location>
        <begin position="9"/>
        <end position="20"/>
    </location>
</feature>
<proteinExistence type="predicted"/>
<comment type="caution">
    <text evidence="2">The sequence shown here is derived from an EMBL/GenBank/DDBJ whole genome shotgun (WGS) entry which is preliminary data.</text>
</comment>
<evidence type="ECO:0000256" key="1">
    <source>
        <dbReference type="SAM" id="MobiDB-lite"/>
    </source>
</evidence>
<gene>
    <name evidence="2" type="ORF">ACFQE6_13815</name>
</gene>
<evidence type="ECO:0000313" key="3">
    <source>
        <dbReference type="Proteomes" id="UP001596383"/>
    </source>
</evidence>
<dbReference type="InterPro" id="IPR006311">
    <property type="entry name" value="TAT_signal"/>
</dbReference>
<keyword evidence="3" id="KW-1185">Reference proteome</keyword>
<dbReference type="AlphaFoldDB" id="A0ABD5SQN4"/>
<organism evidence="2 3">
    <name type="scientific">Natrinema soli</name>
    <dbReference type="NCBI Taxonomy" id="1930624"/>
    <lineage>
        <taxon>Archaea</taxon>
        <taxon>Methanobacteriati</taxon>
        <taxon>Methanobacteriota</taxon>
        <taxon>Stenosarchaea group</taxon>
        <taxon>Halobacteria</taxon>
        <taxon>Halobacteriales</taxon>
        <taxon>Natrialbaceae</taxon>
        <taxon>Natrinema</taxon>
    </lineage>
</organism>